<name>A0A841Q402_9BACI</name>
<gene>
    <name evidence="2" type="ORF">HNQ94_001540</name>
</gene>
<organism evidence="2 3">
    <name type="scientific">Salirhabdus euzebyi</name>
    <dbReference type="NCBI Taxonomy" id="394506"/>
    <lineage>
        <taxon>Bacteria</taxon>
        <taxon>Bacillati</taxon>
        <taxon>Bacillota</taxon>
        <taxon>Bacilli</taxon>
        <taxon>Bacillales</taxon>
        <taxon>Bacillaceae</taxon>
        <taxon>Salirhabdus</taxon>
    </lineage>
</organism>
<sequence>MEEKYTFAVEIYAPDIEPRIRHPKIFEAFDELSAGEALQLVNDHDPRPLHYQFMMEREGTFVWEYIEQGPALWKVAISKK</sequence>
<keyword evidence="3" id="KW-1185">Reference proteome</keyword>
<dbReference type="InterPro" id="IPR018720">
    <property type="entry name" value="DUF2249"/>
</dbReference>
<protein>
    <submittedName>
        <fullName evidence="2">Uncharacterized protein (DUF2249 family)</fullName>
    </submittedName>
</protein>
<accession>A0A841Q402</accession>
<dbReference type="Proteomes" id="UP000581688">
    <property type="component" value="Unassembled WGS sequence"/>
</dbReference>
<evidence type="ECO:0000313" key="2">
    <source>
        <dbReference type="EMBL" id="MBB6453092.1"/>
    </source>
</evidence>
<proteinExistence type="predicted"/>
<comment type="caution">
    <text evidence="2">The sequence shown here is derived from an EMBL/GenBank/DDBJ whole genome shotgun (WGS) entry which is preliminary data.</text>
</comment>
<feature type="domain" description="DUF2249" evidence="1">
    <location>
        <begin position="15"/>
        <end position="79"/>
    </location>
</feature>
<dbReference type="Pfam" id="PF10006">
    <property type="entry name" value="DUF2249"/>
    <property type="match status" value="1"/>
</dbReference>
<evidence type="ECO:0000313" key="3">
    <source>
        <dbReference type="Proteomes" id="UP000581688"/>
    </source>
</evidence>
<reference evidence="2 3" key="1">
    <citation type="submission" date="2020-08" db="EMBL/GenBank/DDBJ databases">
        <title>Genomic Encyclopedia of Type Strains, Phase IV (KMG-IV): sequencing the most valuable type-strain genomes for metagenomic binning, comparative biology and taxonomic classification.</title>
        <authorList>
            <person name="Goeker M."/>
        </authorList>
    </citation>
    <scope>NUCLEOTIDE SEQUENCE [LARGE SCALE GENOMIC DNA]</scope>
    <source>
        <strain evidence="2 3">DSM 19612</strain>
    </source>
</reference>
<dbReference type="RefSeq" id="WP_174495792.1">
    <property type="nucleotide sequence ID" value="NZ_CADDWK010000004.1"/>
</dbReference>
<evidence type="ECO:0000259" key="1">
    <source>
        <dbReference type="Pfam" id="PF10006"/>
    </source>
</evidence>
<dbReference type="AlphaFoldDB" id="A0A841Q402"/>
<dbReference type="EMBL" id="JACHGH010000004">
    <property type="protein sequence ID" value="MBB6453092.1"/>
    <property type="molecule type" value="Genomic_DNA"/>
</dbReference>